<feature type="binding site" evidence="11">
    <location>
        <begin position="62"/>
        <end position="64"/>
    </location>
    <ligand>
        <name>FMN</name>
        <dbReference type="ChEBI" id="CHEBI:58210"/>
    </ligand>
</feature>
<keyword evidence="2 11" id="KW-0963">Cytoplasm</keyword>
<evidence type="ECO:0000256" key="4">
    <source>
        <dbReference type="ARBA" id="ARBA00022643"/>
    </source>
</evidence>
<dbReference type="CDD" id="cd02811">
    <property type="entry name" value="IDI-2_FMN"/>
    <property type="match status" value="1"/>
</dbReference>
<dbReference type="Gene3D" id="3.20.20.70">
    <property type="entry name" value="Aldolase class I"/>
    <property type="match status" value="1"/>
</dbReference>
<comment type="cofactor">
    <cofactor evidence="11">
        <name>Mg(2+)</name>
        <dbReference type="ChEBI" id="CHEBI:18420"/>
    </cofactor>
</comment>
<dbReference type="PANTHER" id="PTHR43665:SF1">
    <property type="entry name" value="ISOPENTENYL-DIPHOSPHATE DELTA-ISOMERASE"/>
    <property type="match status" value="1"/>
</dbReference>
<evidence type="ECO:0000313" key="13">
    <source>
        <dbReference type="EMBL" id="MBS2969429.1"/>
    </source>
</evidence>
<dbReference type="PIRSF" id="PIRSF003314">
    <property type="entry name" value="IPP_isomerase"/>
    <property type="match status" value="1"/>
</dbReference>
<evidence type="ECO:0000256" key="5">
    <source>
        <dbReference type="ARBA" id="ARBA00022723"/>
    </source>
</evidence>
<dbReference type="SUPFAM" id="SSF51395">
    <property type="entry name" value="FMN-linked oxidoreductases"/>
    <property type="match status" value="1"/>
</dbReference>
<keyword evidence="3 11" id="KW-0285">Flavoprotein</keyword>
<evidence type="ECO:0000256" key="8">
    <source>
        <dbReference type="ARBA" id="ARBA00023229"/>
    </source>
</evidence>
<keyword evidence="14" id="KW-1185">Reference proteome</keyword>
<feature type="binding site" evidence="11">
    <location>
        <position position="152"/>
    </location>
    <ligand>
        <name>substrate</name>
    </ligand>
</feature>
<keyword evidence="6 11" id="KW-0460">Magnesium</keyword>
<reference evidence="13 14" key="1">
    <citation type="submission" date="2021-04" db="EMBL/GenBank/DDBJ databases">
        <title>Metabacillus sp. strain KIGAM252 whole genome sequence.</title>
        <authorList>
            <person name="Seo M.-J."/>
            <person name="Cho E.-S."/>
            <person name="Hwang C.Y."/>
            <person name="Yoon D.J."/>
        </authorList>
    </citation>
    <scope>NUCLEOTIDE SEQUENCE [LARGE SCALE GENOMIC DNA]</scope>
    <source>
        <strain evidence="13 14">KIGAM252</strain>
    </source>
</reference>
<dbReference type="InterPro" id="IPR011179">
    <property type="entry name" value="IPdP_isomerase"/>
</dbReference>
<gene>
    <name evidence="11 13" type="primary">fni</name>
    <name evidence="13" type="ORF">J9317_11705</name>
</gene>
<evidence type="ECO:0000256" key="10">
    <source>
        <dbReference type="ARBA" id="ARBA00025810"/>
    </source>
</evidence>
<evidence type="ECO:0000256" key="9">
    <source>
        <dbReference type="ARBA" id="ARBA00023235"/>
    </source>
</evidence>
<dbReference type="EC" id="5.3.3.2" evidence="11"/>
<name>A0ABS5LFD4_9BACI</name>
<comment type="caution">
    <text evidence="11">Lacks conserved residue(s) required for the propagation of feature annotation.</text>
</comment>
<feature type="binding site" evidence="11">
    <location>
        <begin position="6"/>
        <end position="7"/>
    </location>
    <ligand>
        <name>substrate</name>
    </ligand>
</feature>
<dbReference type="InterPro" id="IPR013785">
    <property type="entry name" value="Aldolase_TIM"/>
</dbReference>
<feature type="binding site" evidence="11">
    <location>
        <position position="93"/>
    </location>
    <ligand>
        <name>FMN</name>
        <dbReference type="ChEBI" id="CHEBI:58210"/>
    </ligand>
</feature>
<comment type="cofactor">
    <cofactor evidence="11">
        <name>NADPH</name>
        <dbReference type="ChEBI" id="CHEBI:57783"/>
    </cofactor>
</comment>
<dbReference type="Pfam" id="PF01070">
    <property type="entry name" value="FMN_dh"/>
    <property type="match status" value="1"/>
</dbReference>
<keyword evidence="8 11" id="KW-0414">Isoprene biosynthesis</keyword>
<keyword evidence="7 11" id="KW-0521">NADP</keyword>
<comment type="subcellular location">
    <subcellularLocation>
        <location evidence="11">Cytoplasm</location>
    </subcellularLocation>
</comment>
<comment type="function">
    <text evidence="11">Involved in the biosynthesis of isoprenoids. Catalyzes the 1,3-allylic rearrangement of the homoallylic substrate isopentenyl (IPP) to its allylic isomer, dimethylallyl diphosphate (DMAPP).</text>
</comment>
<evidence type="ECO:0000256" key="6">
    <source>
        <dbReference type="ARBA" id="ARBA00022842"/>
    </source>
</evidence>
<comment type="subunit">
    <text evidence="10 11">Homooctamer. Dimer of tetramers.</text>
</comment>
<dbReference type="RefSeq" id="WP_211558799.1">
    <property type="nucleotide sequence ID" value="NZ_JAGVRK010000001.1"/>
</dbReference>
<sequence length="350" mass="37288">MSRAKRKLDHINHALSTGQSRENGFDDITFVHKSLPDSSVEDIDMSARIGELSISSPIYINAMTGGGGKKTQQINEALSAAAASFGMAIAVGSQMAAIRDKAEQPSYKVVRKVNPKGIIFANLGSEATADQAKQAIDMIEADAIQIHLNVIQELVMPEGDRDFTGALTRIEQIVRHAGVPVIVKETGFGMDRDTVIRLKNAGVSAIDIGGYGGTNFSKIENARRNRALHAFNGWGIPSAVSIAEGSNAASGEVSILGSGGIQDSLDAAKAIALGASASGMAGILLSVLTEHGEEGLHEELRLLHEEFKWIMCALGTKTLQDLQNAPIVISGASHHWLAERGFETSFYSRR</sequence>
<dbReference type="PANTHER" id="PTHR43665">
    <property type="entry name" value="ISOPENTENYL-DIPHOSPHATE DELTA-ISOMERASE"/>
    <property type="match status" value="1"/>
</dbReference>
<protein>
    <recommendedName>
        <fullName evidence="11">Isopentenyl-diphosphate delta-isomerase</fullName>
        <shortName evidence="11">IPP isomerase</shortName>
        <ecNumber evidence="11">5.3.3.2</ecNumber>
    </recommendedName>
    <alternativeName>
        <fullName evidence="11">Isopentenyl diphosphate:dimethylallyl diphosphate isomerase</fullName>
    </alternativeName>
    <alternativeName>
        <fullName evidence="11">Isopentenyl pyrophosphate isomerase</fullName>
    </alternativeName>
    <alternativeName>
        <fullName evidence="11">Type 2 isopentenyl diphosphate isomerase</fullName>
        <shortName evidence="11">IDI-2</shortName>
    </alternativeName>
</protein>
<dbReference type="Proteomes" id="UP000682403">
    <property type="component" value="Unassembled WGS sequence"/>
</dbReference>
<feature type="domain" description="FMN-dependent dehydrogenase" evidence="12">
    <location>
        <begin position="166"/>
        <end position="325"/>
    </location>
</feature>
<evidence type="ECO:0000256" key="7">
    <source>
        <dbReference type="ARBA" id="ARBA00022857"/>
    </source>
</evidence>
<feature type="binding site" evidence="11">
    <location>
        <position position="153"/>
    </location>
    <ligand>
        <name>Mg(2+)</name>
        <dbReference type="ChEBI" id="CHEBI:18420"/>
    </ligand>
</feature>
<proteinExistence type="inferred from homology"/>
<evidence type="ECO:0000256" key="2">
    <source>
        <dbReference type="ARBA" id="ARBA00022490"/>
    </source>
</evidence>
<dbReference type="GO" id="GO:0004452">
    <property type="term" value="F:isopentenyl-diphosphate delta-isomerase activity"/>
    <property type="evidence" value="ECO:0007669"/>
    <property type="project" value="UniProtKB-EC"/>
</dbReference>
<dbReference type="InterPro" id="IPR000262">
    <property type="entry name" value="FMN-dep_DH"/>
</dbReference>
<comment type="cofactor">
    <cofactor evidence="1 11">
        <name>FMN</name>
        <dbReference type="ChEBI" id="CHEBI:58210"/>
    </cofactor>
</comment>
<evidence type="ECO:0000313" key="14">
    <source>
        <dbReference type="Proteomes" id="UP000682403"/>
    </source>
</evidence>
<accession>A0ABS5LFD4</accession>
<feature type="binding site" evidence="11">
    <location>
        <position position="122"/>
    </location>
    <ligand>
        <name>FMN</name>
        <dbReference type="ChEBI" id="CHEBI:58210"/>
    </ligand>
</feature>
<comment type="catalytic activity">
    <reaction evidence="11">
        <text>isopentenyl diphosphate = dimethylallyl diphosphate</text>
        <dbReference type="Rhea" id="RHEA:23284"/>
        <dbReference type="ChEBI" id="CHEBI:57623"/>
        <dbReference type="ChEBI" id="CHEBI:128769"/>
        <dbReference type="EC" id="5.3.3.2"/>
    </reaction>
</comment>
<comment type="caution">
    <text evidence="13">The sequence shown here is derived from an EMBL/GenBank/DDBJ whole genome shotgun (WGS) entry which is preliminary data.</text>
</comment>
<dbReference type="HAMAP" id="MF_00354">
    <property type="entry name" value="Idi_2"/>
    <property type="match status" value="1"/>
</dbReference>
<keyword evidence="5 11" id="KW-0479">Metal-binding</keyword>
<evidence type="ECO:0000259" key="12">
    <source>
        <dbReference type="Pfam" id="PF01070"/>
    </source>
</evidence>
<evidence type="ECO:0000256" key="1">
    <source>
        <dbReference type="ARBA" id="ARBA00001917"/>
    </source>
</evidence>
<feature type="binding site" evidence="11">
    <location>
        <begin position="281"/>
        <end position="282"/>
    </location>
    <ligand>
        <name>FMN</name>
        <dbReference type="ChEBI" id="CHEBI:58210"/>
    </ligand>
</feature>
<dbReference type="EMBL" id="JAGVRK010000001">
    <property type="protein sequence ID" value="MBS2969429.1"/>
    <property type="molecule type" value="Genomic_DNA"/>
</dbReference>
<evidence type="ECO:0000256" key="11">
    <source>
        <dbReference type="HAMAP-Rule" id="MF_00354"/>
    </source>
</evidence>
<organism evidence="13 14">
    <name type="scientific">Metabacillus flavus</name>
    <dbReference type="NCBI Taxonomy" id="2823519"/>
    <lineage>
        <taxon>Bacteria</taxon>
        <taxon>Bacillati</taxon>
        <taxon>Bacillota</taxon>
        <taxon>Bacilli</taxon>
        <taxon>Bacillales</taxon>
        <taxon>Bacillaceae</taxon>
        <taxon>Metabacillus</taxon>
    </lineage>
</organism>
<feature type="binding site" evidence="11">
    <location>
        <position position="214"/>
    </location>
    <ligand>
        <name>FMN</name>
        <dbReference type="ChEBI" id="CHEBI:58210"/>
    </ligand>
</feature>
<keyword evidence="4 11" id="KW-0288">FMN</keyword>
<feature type="binding site" evidence="11">
    <location>
        <position position="184"/>
    </location>
    <ligand>
        <name>FMN</name>
        <dbReference type="ChEBI" id="CHEBI:58210"/>
    </ligand>
</feature>
<comment type="similarity">
    <text evidence="11">Belongs to the IPP isomerase type 2 family.</text>
</comment>
<evidence type="ECO:0000256" key="3">
    <source>
        <dbReference type="ARBA" id="ARBA00022630"/>
    </source>
</evidence>
<keyword evidence="9 11" id="KW-0413">Isomerase</keyword>
<dbReference type="NCBIfam" id="TIGR02151">
    <property type="entry name" value="IPP_isom_2"/>
    <property type="match status" value="1"/>
</dbReference>